<comment type="caution">
    <text evidence="1">The sequence shown here is derived from an EMBL/GenBank/DDBJ whole genome shotgun (WGS) entry which is preliminary data.</text>
</comment>
<evidence type="ECO:0000313" key="1">
    <source>
        <dbReference type="EMBL" id="PYE79143.1"/>
    </source>
</evidence>
<organism evidence="1 2">
    <name type="scientific">Xylophilus ampelinus</name>
    <dbReference type="NCBI Taxonomy" id="54067"/>
    <lineage>
        <taxon>Bacteria</taxon>
        <taxon>Pseudomonadati</taxon>
        <taxon>Pseudomonadota</taxon>
        <taxon>Betaproteobacteria</taxon>
        <taxon>Burkholderiales</taxon>
        <taxon>Xylophilus</taxon>
    </lineage>
</organism>
<accession>A0A318T0V7</accession>
<dbReference type="Proteomes" id="UP000247540">
    <property type="component" value="Unassembled WGS sequence"/>
</dbReference>
<name>A0A318T0V7_9BURK</name>
<protein>
    <submittedName>
        <fullName evidence="1">Uncharacterized protein</fullName>
    </submittedName>
</protein>
<keyword evidence="2" id="KW-1185">Reference proteome</keyword>
<gene>
    <name evidence="1" type="ORF">DFQ15_103131</name>
</gene>
<dbReference type="EMBL" id="QJTC01000003">
    <property type="protein sequence ID" value="PYE79143.1"/>
    <property type="molecule type" value="Genomic_DNA"/>
</dbReference>
<dbReference type="RefSeq" id="WP_233504250.1">
    <property type="nucleotide sequence ID" value="NZ_JAMOFZ010000003.1"/>
</dbReference>
<sequence length="66" mass="7375">MTTPDTAASLALKLKWISQQFARDLPNLAPAERQRREKELADAERALRERMAEDADDAAPGAVPWN</sequence>
<dbReference type="AlphaFoldDB" id="A0A318T0V7"/>
<reference evidence="1 2" key="1">
    <citation type="submission" date="2018-06" db="EMBL/GenBank/DDBJ databases">
        <title>Genomic Encyclopedia of Type Strains, Phase III (KMG-III): the genomes of soil and plant-associated and newly described type strains.</title>
        <authorList>
            <person name="Whitman W."/>
        </authorList>
    </citation>
    <scope>NUCLEOTIDE SEQUENCE [LARGE SCALE GENOMIC DNA]</scope>
    <source>
        <strain evidence="1 2">CECT 7646</strain>
    </source>
</reference>
<evidence type="ECO:0000313" key="2">
    <source>
        <dbReference type="Proteomes" id="UP000247540"/>
    </source>
</evidence>
<proteinExistence type="predicted"/>